<sequence>MPKSYQILMVFSILSMMTACQNINPLLDTIAAPLKQYSEAQLDQKLILKTAYKNEKPSDHFKLDKSKIDDYFATYPYVLLEPTVLGFIHPTVEYKNTQGENRYLVIIEKVNFHDGYIAGCRACSSTVDVLIYKKQNRTFELVNAAFNQDEVPSADGHLRSDFMAQLKANLQPFGRTMMGSHVLASFTGAGGQETSNWYGILLPDLGDVQILNLAHAGGSTASYYADANLASTTTSKLKLIVDQSKYYPVEITYIQQGKTSKSEKSIFKYVESQHAYVETQIKK</sequence>
<keyword evidence="1" id="KW-0732">Signal</keyword>
<gene>
    <name evidence="2" type="ORF">F957_02445</name>
</gene>
<evidence type="ECO:0000256" key="1">
    <source>
        <dbReference type="SAM" id="SignalP"/>
    </source>
</evidence>
<protein>
    <submittedName>
        <fullName evidence="2">Uncharacterized protein</fullName>
    </submittedName>
</protein>
<accession>A0A829HEQ8</accession>
<organism evidence="2 3">
    <name type="scientific">Acinetobacter gyllenbergii CIP 110306 = MTCC 11365</name>
    <dbReference type="NCBI Taxonomy" id="1217657"/>
    <lineage>
        <taxon>Bacteria</taxon>
        <taxon>Pseudomonadati</taxon>
        <taxon>Pseudomonadota</taxon>
        <taxon>Gammaproteobacteria</taxon>
        <taxon>Moraxellales</taxon>
        <taxon>Moraxellaceae</taxon>
        <taxon>Acinetobacter</taxon>
    </lineage>
</organism>
<evidence type="ECO:0000313" key="2">
    <source>
        <dbReference type="EMBL" id="EPF80063.1"/>
    </source>
</evidence>
<reference evidence="2 3" key="1">
    <citation type="submission" date="2013-06" db="EMBL/GenBank/DDBJ databases">
        <title>The Genome Sequence of Acinetobacter gyllenbergii CIP 110306.</title>
        <authorList>
            <consortium name="The Broad Institute Genome Sequencing Platform"/>
            <consortium name="The Broad Institute Genome Sequencing Center for Infectious Disease"/>
            <person name="Cerqueira G."/>
            <person name="Feldgarden M."/>
            <person name="Courvalin P."/>
            <person name="Perichon B."/>
            <person name="Grillot-Courvalin C."/>
            <person name="Clermont D."/>
            <person name="Rocha E."/>
            <person name="Yoon E.-J."/>
            <person name="Nemec A."/>
            <person name="Young S.K."/>
            <person name="Zeng Q."/>
            <person name="Gargeya S."/>
            <person name="Fitzgerald M."/>
            <person name="Abouelleil A."/>
            <person name="Alvarado L."/>
            <person name="Berlin A.M."/>
            <person name="Chapman S.B."/>
            <person name="Dewar J."/>
            <person name="Goldberg J."/>
            <person name="Griggs A."/>
            <person name="Gujja S."/>
            <person name="Hansen M."/>
            <person name="Howarth C."/>
            <person name="Imamovic A."/>
            <person name="Larimer J."/>
            <person name="McCowan C."/>
            <person name="Murphy C."/>
            <person name="Pearson M."/>
            <person name="Priest M."/>
            <person name="Roberts A."/>
            <person name="Saif S."/>
            <person name="Shea T."/>
            <person name="Sykes S."/>
            <person name="Wortman J."/>
            <person name="Nusbaum C."/>
            <person name="Birren B."/>
        </authorList>
    </citation>
    <scope>NUCLEOTIDE SEQUENCE [LARGE SCALE GENOMIC DNA]</scope>
    <source>
        <strain evidence="2 3">CIP 110306</strain>
    </source>
</reference>
<dbReference type="PROSITE" id="PS51257">
    <property type="entry name" value="PROKAR_LIPOPROTEIN"/>
    <property type="match status" value="1"/>
</dbReference>
<keyword evidence="3" id="KW-1185">Reference proteome</keyword>
<dbReference type="EMBL" id="ATGG01000018">
    <property type="protein sequence ID" value="EPF80063.1"/>
    <property type="molecule type" value="Genomic_DNA"/>
</dbReference>
<comment type="caution">
    <text evidence="2">The sequence shown here is derived from an EMBL/GenBank/DDBJ whole genome shotgun (WGS) entry which is preliminary data.</text>
</comment>
<feature type="chain" id="PRO_5032322673" evidence="1">
    <location>
        <begin position="22"/>
        <end position="283"/>
    </location>
</feature>
<proteinExistence type="predicted"/>
<name>A0A829HEQ8_9GAMM</name>
<evidence type="ECO:0000313" key="3">
    <source>
        <dbReference type="Proteomes" id="UP000014523"/>
    </source>
</evidence>
<feature type="signal peptide" evidence="1">
    <location>
        <begin position="1"/>
        <end position="21"/>
    </location>
</feature>
<dbReference type="Proteomes" id="UP000014523">
    <property type="component" value="Unassembled WGS sequence"/>
</dbReference>
<dbReference type="AlphaFoldDB" id="A0A829HEQ8"/>